<evidence type="ECO:0000256" key="4">
    <source>
        <dbReference type="ARBA" id="ARBA00023242"/>
    </source>
</evidence>
<dbReference type="SMART" id="SM00389">
    <property type="entry name" value="HOX"/>
    <property type="match status" value="1"/>
</dbReference>
<sequence>MEGCFWWKEMDFKNTLLTVKTPESQEQDHHLKESSHPSPDSSDFCRISDQKPSVPAICGVTKEADLKESSNKVKSNKSRSSFSVAQVLHLERVFDRQKYLGSRDRQKIAEQLQMTEAQVKTWFQNRRMKQKRKRSEDAERRAKLAFINSLAWPLNSGYHGYQPSYDCHSPTYPDTPLVLRSELHPKYACPPASPWSGLPPYSPPPPPPPYWARYPGTY</sequence>
<protein>
    <recommendedName>
        <fullName evidence="8">Homeobox domain-containing protein</fullName>
    </recommendedName>
</protein>
<accession>A0ABN8NQ98</accession>
<feature type="compositionally biased region" description="Basic and acidic residues" evidence="7">
    <location>
        <begin position="26"/>
        <end position="35"/>
    </location>
</feature>
<dbReference type="SUPFAM" id="SSF46689">
    <property type="entry name" value="Homeodomain-like"/>
    <property type="match status" value="1"/>
</dbReference>
<feature type="DNA-binding region" description="Homeobox" evidence="5">
    <location>
        <begin position="75"/>
        <end position="134"/>
    </location>
</feature>
<gene>
    <name evidence="9" type="ORF">PLOB_00026215</name>
</gene>
<dbReference type="InterPro" id="IPR050394">
    <property type="entry name" value="Homeobox_NK-like"/>
</dbReference>
<evidence type="ECO:0000259" key="8">
    <source>
        <dbReference type="PROSITE" id="PS50071"/>
    </source>
</evidence>
<feature type="region of interest" description="Disordered" evidence="7">
    <location>
        <begin position="20"/>
        <end position="49"/>
    </location>
</feature>
<dbReference type="InterPro" id="IPR001356">
    <property type="entry name" value="HD"/>
</dbReference>
<proteinExistence type="predicted"/>
<keyword evidence="2 5" id="KW-0238">DNA-binding</keyword>
<dbReference type="PROSITE" id="PS00027">
    <property type="entry name" value="HOMEOBOX_1"/>
    <property type="match status" value="1"/>
</dbReference>
<evidence type="ECO:0000313" key="9">
    <source>
        <dbReference type="EMBL" id="CAH3118029.1"/>
    </source>
</evidence>
<keyword evidence="4 5" id="KW-0539">Nucleus</keyword>
<evidence type="ECO:0000256" key="2">
    <source>
        <dbReference type="ARBA" id="ARBA00023125"/>
    </source>
</evidence>
<evidence type="ECO:0000256" key="1">
    <source>
        <dbReference type="ARBA" id="ARBA00004123"/>
    </source>
</evidence>
<keyword evidence="3 5" id="KW-0371">Homeobox</keyword>
<name>A0ABN8NQ98_9CNID</name>
<dbReference type="Pfam" id="PF00046">
    <property type="entry name" value="Homeodomain"/>
    <property type="match status" value="1"/>
</dbReference>
<comment type="caution">
    <text evidence="9">The sequence shown here is derived from an EMBL/GenBank/DDBJ whole genome shotgun (WGS) entry which is preliminary data.</text>
</comment>
<dbReference type="PROSITE" id="PS50071">
    <property type="entry name" value="HOMEOBOX_2"/>
    <property type="match status" value="1"/>
</dbReference>
<keyword evidence="10" id="KW-1185">Reference proteome</keyword>
<dbReference type="EMBL" id="CALNXK010000031">
    <property type="protein sequence ID" value="CAH3118029.1"/>
    <property type="molecule type" value="Genomic_DNA"/>
</dbReference>
<feature type="domain" description="Homeobox" evidence="8">
    <location>
        <begin position="73"/>
        <end position="133"/>
    </location>
</feature>
<organism evidence="9 10">
    <name type="scientific">Porites lobata</name>
    <dbReference type="NCBI Taxonomy" id="104759"/>
    <lineage>
        <taxon>Eukaryota</taxon>
        <taxon>Metazoa</taxon>
        <taxon>Cnidaria</taxon>
        <taxon>Anthozoa</taxon>
        <taxon>Hexacorallia</taxon>
        <taxon>Scleractinia</taxon>
        <taxon>Fungiina</taxon>
        <taxon>Poritidae</taxon>
        <taxon>Porites</taxon>
    </lineage>
</organism>
<dbReference type="Proteomes" id="UP001159405">
    <property type="component" value="Unassembled WGS sequence"/>
</dbReference>
<reference evidence="9 10" key="1">
    <citation type="submission" date="2022-05" db="EMBL/GenBank/DDBJ databases">
        <authorList>
            <consortium name="Genoscope - CEA"/>
            <person name="William W."/>
        </authorList>
    </citation>
    <scope>NUCLEOTIDE SEQUENCE [LARGE SCALE GENOMIC DNA]</scope>
</reference>
<dbReference type="Gene3D" id="1.10.10.60">
    <property type="entry name" value="Homeodomain-like"/>
    <property type="match status" value="1"/>
</dbReference>
<comment type="subcellular location">
    <subcellularLocation>
        <location evidence="1 5 6">Nucleus</location>
    </subcellularLocation>
</comment>
<dbReference type="PRINTS" id="PR00024">
    <property type="entry name" value="HOMEOBOX"/>
</dbReference>
<evidence type="ECO:0000313" key="10">
    <source>
        <dbReference type="Proteomes" id="UP001159405"/>
    </source>
</evidence>
<dbReference type="PANTHER" id="PTHR24340">
    <property type="entry name" value="HOMEOBOX PROTEIN NKX"/>
    <property type="match status" value="1"/>
</dbReference>
<dbReference type="InterPro" id="IPR017970">
    <property type="entry name" value="Homeobox_CS"/>
</dbReference>
<evidence type="ECO:0000256" key="6">
    <source>
        <dbReference type="RuleBase" id="RU000682"/>
    </source>
</evidence>
<dbReference type="CDD" id="cd00086">
    <property type="entry name" value="homeodomain"/>
    <property type="match status" value="1"/>
</dbReference>
<evidence type="ECO:0000256" key="5">
    <source>
        <dbReference type="PROSITE-ProRule" id="PRU00108"/>
    </source>
</evidence>
<dbReference type="InterPro" id="IPR020479">
    <property type="entry name" value="HD_metazoa"/>
</dbReference>
<evidence type="ECO:0000256" key="3">
    <source>
        <dbReference type="ARBA" id="ARBA00023155"/>
    </source>
</evidence>
<evidence type="ECO:0000256" key="7">
    <source>
        <dbReference type="SAM" id="MobiDB-lite"/>
    </source>
</evidence>
<dbReference type="InterPro" id="IPR009057">
    <property type="entry name" value="Homeodomain-like_sf"/>
</dbReference>